<dbReference type="InterPro" id="IPR051790">
    <property type="entry name" value="Cytochrome_c-biogenesis_DsbD"/>
</dbReference>
<evidence type="ECO:0000313" key="8">
    <source>
        <dbReference type="EMBL" id="MFD2912138.1"/>
    </source>
</evidence>
<comment type="caution">
    <text evidence="8">The sequence shown here is derived from an EMBL/GenBank/DDBJ whole genome shotgun (WGS) entry which is preliminary data.</text>
</comment>
<comment type="subcellular location">
    <subcellularLocation>
        <location evidence="1">Membrane</location>
        <topology evidence="1">Multi-pass membrane protein</topology>
    </subcellularLocation>
</comment>
<keyword evidence="4 6" id="KW-1133">Transmembrane helix</keyword>
<accession>A0ABW5ZJ68</accession>
<evidence type="ECO:0000313" key="9">
    <source>
        <dbReference type="Proteomes" id="UP001597561"/>
    </source>
</evidence>
<dbReference type="RefSeq" id="WP_204728712.1">
    <property type="nucleotide sequence ID" value="NZ_JAFBDK010000005.1"/>
</dbReference>
<feature type="transmembrane region" description="Helical" evidence="6">
    <location>
        <begin position="54"/>
        <end position="81"/>
    </location>
</feature>
<protein>
    <submittedName>
        <fullName evidence="8">Cytochrome c biogenesis CcdA family protein</fullName>
    </submittedName>
</protein>
<proteinExistence type="inferred from homology"/>
<organism evidence="8 9">
    <name type="scientific">Jeotgalibacillus terrae</name>
    <dbReference type="NCBI Taxonomy" id="587735"/>
    <lineage>
        <taxon>Bacteria</taxon>
        <taxon>Bacillati</taxon>
        <taxon>Bacillota</taxon>
        <taxon>Bacilli</taxon>
        <taxon>Bacillales</taxon>
        <taxon>Caryophanaceae</taxon>
        <taxon>Jeotgalibacillus</taxon>
    </lineage>
</organism>
<dbReference type="EMBL" id="JBHUPG010000019">
    <property type="protein sequence ID" value="MFD2912138.1"/>
    <property type="molecule type" value="Genomic_DNA"/>
</dbReference>
<comment type="similarity">
    <text evidence="2">Belongs to the DsbD family.</text>
</comment>
<feature type="transmembrane region" description="Helical" evidence="6">
    <location>
        <begin position="6"/>
        <end position="33"/>
    </location>
</feature>
<feature type="transmembrane region" description="Helical" evidence="6">
    <location>
        <begin position="87"/>
        <end position="107"/>
    </location>
</feature>
<dbReference type="Proteomes" id="UP001597561">
    <property type="component" value="Unassembled WGS sequence"/>
</dbReference>
<name>A0ABW5ZJ68_9BACL</name>
<gene>
    <name evidence="8" type="ORF">ACFS5P_09655</name>
</gene>
<evidence type="ECO:0000256" key="3">
    <source>
        <dbReference type="ARBA" id="ARBA00022692"/>
    </source>
</evidence>
<feature type="transmembrane region" description="Helical" evidence="6">
    <location>
        <begin position="197"/>
        <end position="215"/>
    </location>
</feature>
<evidence type="ECO:0000259" key="7">
    <source>
        <dbReference type="Pfam" id="PF02683"/>
    </source>
</evidence>
<evidence type="ECO:0000256" key="4">
    <source>
        <dbReference type="ARBA" id="ARBA00022989"/>
    </source>
</evidence>
<evidence type="ECO:0000256" key="1">
    <source>
        <dbReference type="ARBA" id="ARBA00004141"/>
    </source>
</evidence>
<keyword evidence="3 6" id="KW-0812">Transmembrane</keyword>
<dbReference type="PANTHER" id="PTHR31272">
    <property type="entry name" value="CYTOCHROME C-TYPE BIOGENESIS PROTEIN HI_1454-RELATED"/>
    <property type="match status" value="1"/>
</dbReference>
<keyword evidence="9" id="KW-1185">Reference proteome</keyword>
<evidence type="ECO:0000256" key="6">
    <source>
        <dbReference type="SAM" id="Phobius"/>
    </source>
</evidence>
<sequence length="235" mass="25710">MVEINYLLAFGAGLLSFVSPCSLPLYPAFLSYITGMSVSDLKHNKHLVSKSAVIHTLLFLLGFSFIFLALGLSTSLIGSFFFLYQDLLRQLGAIILVFFGCVLAGVLKFDFLMKEKKVQFRKRPSGYLGSVLIGIAFAAGWTPCTGPILAAVMAMGITDPGKGLSYMLFYVLGFAIPFLILSLFIGKMSFLQRNSSLFMKIGGVLMILMGILLYFDMLTKIISFLTGLFGGFTGF</sequence>
<feature type="transmembrane region" description="Helical" evidence="6">
    <location>
        <begin position="163"/>
        <end position="185"/>
    </location>
</feature>
<dbReference type="InterPro" id="IPR003834">
    <property type="entry name" value="Cyt_c_assmbl_TM_dom"/>
</dbReference>
<reference evidence="9" key="1">
    <citation type="journal article" date="2019" name="Int. J. Syst. Evol. Microbiol.">
        <title>The Global Catalogue of Microorganisms (GCM) 10K type strain sequencing project: providing services to taxonomists for standard genome sequencing and annotation.</title>
        <authorList>
            <consortium name="The Broad Institute Genomics Platform"/>
            <consortium name="The Broad Institute Genome Sequencing Center for Infectious Disease"/>
            <person name="Wu L."/>
            <person name="Ma J."/>
        </authorList>
    </citation>
    <scope>NUCLEOTIDE SEQUENCE [LARGE SCALE GENOMIC DNA]</scope>
    <source>
        <strain evidence="9">KCTC 13528</strain>
    </source>
</reference>
<dbReference type="Pfam" id="PF02683">
    <property type="entry name" value="DsbD_TM"/>
    <property type="match status" value="1"/>
</dbReference>
<keyword evidence="5 6" id="KW-0472">Membrane</keyword>
<evidence type="ECO:0000256" key="2">
    <source>
        <dbReference type="ARBA" id="ARBA00006143"/>
    </source>
</evidence>
<evidence type="ECO:0000256" key="5">
    <source>
        <dbReference type="ARBA" id="ARBA00023136"/>
    </source>
</evidence>
<feature type="transmembrane region" description="Helical" evidence="6">
    <location>
        <begin position="127"/>
        <end position="157"/>
    </location>
</feature>
<dbReference type="PANTHER" id="PTHR31272:SF4">
    <property type="entry name" value="CYTOCHROME C-TYPE BIOGENESIS PROTEIN HI_1454-RELATED"/>
    <property type="match status" value="1"/>
</dbReference>
<feature type="domain" description="Cytochrome C biogenesis protein transmembrane" evidence="7">
    <location>
        <begin position="7"/>
        <end position="213"/>
    </location>
</feature>